<evidence type="ECO:0000256" key="2">
    <source>
        <dbReference type="ARBA" id="ARBA00004953"/>
    </source>
</evidence>
<keyword evidence="8" id="KW-0460">Magnesium</keyword>
<dbReference type="PANTHER" id="PTHR43873:SF1">
    <property type="entry name" value="COBYRINATE A,C-DIAMIDE SYNTHASE"/>
    <property type="match status" value="1"/>
</dbReference>
<dbReference type="InterPro" id="IPR002586">
    <property type="entry name" value="CobQ/CobB/MinD/ParA_Nub-bd_dom"/>
</dbReference>
<dbReference type="EMBL" id="AUYB01000158">
    <property type="protein sequence ID" value="KZN29806.1"/>
    <property type="molecule type" value="Genomic_DNA"/>
</dbReference>
<keyword evidence="6" id="KW-0547">Nucleotide-binding</keyword>
<dbReference type="PROSITE" id="PS51274">
    <property type="entry name" value="GATASE_COBBQ"/>
    <property type="match status" value="1"/>
</dbReference>
<dbReference type="SUPFAM" id="SSF52540">
    <property type="entry name" value="P-loop containing nucleoside triphosphate hydrolases"/>
    <property type="match status" value="1"/>
</dbReference>
<dbReference type="GO" id="GO:0009236">
    <property type="term" value="P:cobalamin biosynthetic process"/>
    <property type="evidence" value="ECO:0007669"/>
    <property type="project" value="UniProtKB-KW"/>
</dbReference>
<dbReference type="Pfam" id="PF07685">
    <property type="entry name" value="GATase_3"/>
    <property type="match status" value="1"/>
</dbReference>
<evidence type="ECO:0000313" key="13">
    <source>
        <dbReference type="Proteomes" id="UP000076643"/>
    </source>
</evidence>
<dbReference type="InterPro" id="IPR011698">
    <property type="entry name" value="GATase_3"/>
</dbReference>
<dbReference type="InterPro" id="IPR004484">
    <property type="entry name" value="CbiA/CobB_synth"/>
</dbReference>
<keyword evidence="5" id="KW-0436">Ligase</keyword>
<organism evidence="12 13">
    <name type="scientific">Pseudoalteromonas luteoviolacea DSM 6061</name>
    <dbReference type="NCBI Taxonomy" id="1365250"/>
    <lineage>
        <taxon>Bacteria</taxon>
        <taxon>Pseudomonadati</taxon>
        <taxon>Pseudomonadota</taxon>
        <taxon>Gammaproteobacteria</taxon>
        <taxon>Alteromonadales</taxon>
        <taxon>Pseudoalteromonadaceae</taxon>
        <taxon>Pseudoalteromonas</taxon>
    </lineage>
</organism>
<evidence type="ECO:0000259" key="11">
    <source>
        <dbReference type="Pfam" id="PF07685"/>
    </source>
</evidence>
<dbReference type="Pfam" id="PF01656">
    <property type="entry name" value="CbiA"/>
    <property type="match status" value="1"/>
</dbReference>
<dbReference type="GO" id="GO:0005524">
    <property type="term" value="F:ATP binding"/>
    <property type="evidence" value="ECO:0007669"/>
    <property type="project" value="UniProtKB-KW"/>
</dbReference>
<evidence type="ECO:0000256" key="1">
    <source>
        <dbReference type="ARBA" id="ARBA00001946"/>
    </source>
</evidence>
<evidence type="ECO:0000256" key="3">
    <source>
        <dbReference type="ARBA" id="ARBA00006205"/>
    </source>
</evidence>
<feature type="domain" description="CobQ/CobB/MinD/ParA nucleotide binding" evidence="10">
    <location>
        <begin position="12"/>
        <end position="168"/>
    </location>
</feature>
<keyword evidence="7" id="KW-0067">ATP-binding</keyword>
<keyword evidence="4" id="KW-0169">Cobalamin biosynthesis</keyword>
<dbReference type="SUPFAM" id="SSF52317">
    <property type="entry name" value="Class I glutamine amidotransferase-like"/>
    <property type="match status" value="1"/>
</dbReference>
<dbReference type="PANTHER" id="PTHR43873">
    <property type="entry name" value="COBYRINATE A,C-DIAMIDE SYNTHASE"/>
    <property type="match status" value="1"/>
</dbReference>
<protein>
    <submittedName>
        <fullName evidence="12">Uncharacterized protein</fullName>
    </submittedName>
</protein>
<gene>
    <name evidence="12" type="ORF">N475_05775</name>
</gene>
<evidence type="ECO:0000256" key="5">
    <source>
        <dbReference type="ARBA" id="ARBA00022598"/>
    </source>
</evidence>
<comment type="similarity">
    <text evidence="3">Belongs to the CobB/CobQ family. CobQ subfamily.</text>
</comment>
<proteinExistence type="inferred from homology"/>
<evidence type="ECO:0000256" key="4">
    <source>
        <dbReference type="ARBA" id="ARBA00022573"/>
    </source>
</evidence>
<evidence type="ECO:0000256" key="9">
    <source>
        <dbReference type="ARBA" id="ARBA00022962"/>
    </source>
</evidence>
<dbReference type="InterPro" id="IPR027417">
    <property type="entry name" value="P-loop_NTPase"/>
</dbReference>
<dbReference type="NCBIfam" id="NF002204">
    <property type="entry name" value="PRK01077.1"/>
    <property type="match status" value="1"/>
</dbReference>
<evidence type="ECO:0000256" key="8">
    <source>
        <dbReference type="ARBA" id="ARBA00022842"/>
    </source>
</evidence>
<keyword evidence="9" id="KW-0315">Glutamine amidotransferase</keyword>
<dbReference type="Gene3D" id="3.40.50.300">
    <property type="entry name" value="P-loop containing nucleotide triphosphate hydrolases"/>
    <property type="match status" value="2"/>
</dbReference>
<evidence type="ECO:0000313" key="12">
    <source>
        <dbReference type="EMBL" id="KZN29806.1"/>
    </source>
</evidence>
<evidence type="ECO:0000259" key="10">
    <source>
        <dbReference type="Pfam" id="PF01656"/>
    </source>
</evidence>
<dbReference type="Proteomes" id="UP000076643">
    <property type="component" value="Unassembled WGS sequence"/>
</dbReference>
<dbReference type="RefSeq" id="WP_155730908.1">
    <property type="nucleotide sequence ID" value="NZ_AUYB01000158.1"/>
</dbReference>
<accession>A0A166UCP9</accession>
<dbReference type="AlphaFoldDB" id="A0A166UCP9"/>
<dbReference type="GO" id="GO:0042242">
    <property type="term" value="F:cobyrinic acid a,c-diamide synthase activity"/>
    <property type="evidence" value="ECO:0007669"/>
    <property type="project" value="InterPro"/>
</dbReference>
<dbReference type="NCBIfam" id="TIGR00379">
    <property type="entry name" value="cobB"/>
    <property type="match status" value="1"/>
</dbReference>
<evidence type="ECO:0000256" key="7">
    <source>
        <dbReference type="ARBA" id="ARBA00022840"/>
    </source>
</evidence>
<keyword evidence="13" id="KW-1185">Reference proteome</keyword>
<dbReference type="CDD" id="cd03130">
    <property type="entry name" value="GATase1_CobB"/>
    <property type="match status" value="1"/>
</dbReference>
<comment type="caution">
    <text evidence="12">The sequence shown here is derived from an EMBL/GenBank/DDBJ whole genome shotgun (WGS) entry which is preliminary data.</text>
</comment>
<feature type="domain" description="CobB/CobQ-like glutamine amidotransferase" evidence="11">
    <location>
        <begin position="246"/>
        <end position="429"/>
    </location>
</feature>
<dbReference type="PATRIC" id="fig|1365250.3.peg.5208"/>
<name>A0A166UCP9_9GAMM</name>
<evidence type="ECO:0000256" key="6">
    <source>
        <dbReference type="ARBA" id="ARBA00022741"/>
    </source>
</evidence>
<comment type="cofactor">
    <cofactor evidence="1">
        <name>Mg(2+)</name>
        <dbReference type="ChEBI" id="CHEBI:18420"/>
    </cofactor>
</comment>
<comment type="pathway">
    <text evidence="2">Cofactor biosynthesis; adenosylcobalamin biosynthesis.</text>
</comment>
<sequence>MINNMRQCPALLVTAPSSGSGKTTITAAIARYFTRQGKVVQVFKVGPDFIDPMILEAASGRPVYQLDLWMVGKAQCQQMLFDAAGQADLILIEGVMGLFDGSPNSADVSLEFGVPILTVIDGSAMAQTFGALVFGLMHYAPQLCFYGVIANKIAGEYHANLVLESIKDPDIKTHYFTRDTALSLPERHLGLMQPSELTDITERLDLVADKITSSDFATLPPEVVFCAPTSSLLEGDEVSGALLNKRIIVAKDNAFGFLYHANIKLLERAGAQIVYTSPLHDKRLPEGDALYLPGGYPEVYAQQLSKNMLYIESLKHFVTQDKPILAECGGMLYLLDELETENTHFNMCGVLEGKAAMNTRLSAVGQQSATILANDTNFTVRGHSFHYSSADIALKPIAQSVYYPHKRQGENIYQRSSVLASYMHWYFDSCPAFFIHFFNQTLELQSNE</sequence>
<reference evidence="12 13" key="1">
    <citation type="submission" date="2013-07" db="EMBL/GenBank/DDBJ databases">
        <title>Comparative Genomic and Metabolomic Analysis of Twelve Strains of Pseudoalteromonas luteoviolacea.</title>
        <authorList>
            <person name="Vynne N.G."/>
            <person name="Mansson M."/>
            <person name="Gram L."/>
        </authorList>
    </citation>
    <scope>NUCLEOTIDE SEQUENCE [LARGE SCALE GENOMIC DNA]</scope>
    <source>
        <strain evidence="12 13">DSM 6061</strain>
    </source>
</reference>
<dbReference type="Gene3D" id="3.40.50.880">
    <property type="match status" value="1"/>
</dbReference>
<dbReference type="InterPro" id="IPR029062">
    <property type="entry name" value="Class_I_gatase-like"/>
</dbReference>